<feature type="transmembrane region" description="Helical" evidence="7">
    <location>
        <begin position="34"/>
        <end position="54"/>
    </location>
</feature>
<name>A0A517SNE3_9BACT</name>
<organism evidence="9 10">
    <name type="scientific">Stieleria bergensis</name>
    <dbReference type="NCBI Taxonomy" id="2528025"/>
    <lineage>
        <taxon>Bacteria</taxon>
        <taxon>Pseudomonadati</taxon>
        <taxon>Planctomycetota</taxon>
        <taxon>Planctomycetia</taxon>
        <taxon>Pirellulales</taxon>
        <taxon>Pirellulaceae</taxon>
        <taxon>Stieleria</taxon>
    </lineage>
</organism>
<dbReference type="EMBL" id="CP036272">
    <property type="protein sequence ID" value="QDT57645.1"/>
    <property type="molecule type" value="Genomic_DNA"/>
</dbReference>
<keyword evidence="5 7" id="KW-0472">Membrane</keyword>
<evidence type="ECO:0000256" key="4">
    <source>
        <dbReference type="ARBA" id="ARBA00022989"/>
    </source>
</evidence>
<dbReference type="InterPro" id="IPR051125">
    <property type="entry name" value="ABC-4/HrtB_transporter"/>
</dbReference>
<accession>A0A517SNE3</accession>
<feature type="domain" description="ABC3 transporter permease C-terminal" evidence="8">
    <location>
        <begin position="561"/>
        <end position="674"/>
    </location>
</feature>
<gene>
    <name evidence="9" type="ORF">SV7mr_01280</name>
</gene>
<evidence type="ECO:0000256" key="5">
    <source>
        <dbReference type="ARBA" id="ARBA00023136"/>
    </source>
</evidence>
<feature type="transmembrane region" description="Helical" evidence="7">
    <location>
        <begin position="1046"/>
        <end position="1067"/>
    </location>
</feature>
<evidence type="ECO:0000256" key="1">
    <source>
        <dbReference type="ARBA" id="ARBA00004651"/>
    </source>
</evidence>
<reference evidence="9 10" key="1">
    <citation type="submission" date="2019-02" db="EMBL/GenBank/DDBJ databases">
        <title>Deep-cultivation of Planctomycetes and their phenomic and genomic characterization uncovers novel biology.</title>
        <authorList>
            <person name="Wiegand S."/>
            <person name="Jogler M."/>
            <person name="Boedeker C."/>
            <person name="Pinto D."/>
            <person name="Vollmers J."/>
            <person name="Rivas-Marin E."/>
            <person name="Kohn T."/>
            <person name="Peeters S.H."/>
            <person name="Heuer A."/>
            <person name="Rast P."/>
            <person name="Oberbeckmann S."/>
            <person name="Bunk B."/>
            <person name="Jeske O."/>
            <person name="Meyerdierks A."/>
            <person name="Storesund J.E."/>
            <person name="Kallscheuer N."/>
            <person name="Luecker S."/>
            <person name="Lage O.M."/>
            <person name="Pohl T."/>
            <person name="Merkel B.J."/>
            <person name="Hornburger P."/>
            <person name="Mueller R.-W."/>
            <person name="Bruemmer F."/>
            <person name="Labrenz M."/>
            <person name="Spormann A.M."/>
            <person name="Op den Camp H."/>
            <person name="Overmann J."/>
            <person name="Amann R."/>
            <person name="Jetten M.S.M."/>
            <person name="Mascher T."/>
            <person name="Medema M.H."/>
            <person name="Devos D.P."/>
            <person name="Kaster A.-K."/>
            <person name="Ovreas L."/>
            <person name="Rohde M."/>
            <person name="Galperin M.Y."/>
            <person name="Jogler C."/>
        </authorList>
    </citation>
    <scope>NUCLEOTIDE SEQUENCE [LARGE SCALE GENOMIC DNA]</scope>
    <source>
        <strain evidence="9 10">SV_7m_r</strain>
    </source>
</reference>
<keyword evidence="4 7" id="KW-1133">Transmembrane helix</keyword>
<evidence type="ECO:0000256" key="7">
    <source>
        <dbReference type="SAM" id="Phobius"/>
    </source>
</evidence>
<dbReference type="Pfam" id="PF02687">
    <property type="entry name" value="FtsX"/>
    <property type="match status" value="2"/>
</dbReference>
<feature type="domain" description="ABC3 transporter permease C-terminal" evidence="8">
    <location>
        <begin position="1047"/>
        <end position="1155"/>
    </location>
</feature>
<evidence type="ECO:0000259" key="8">
    <source>
        <dbReference type="Pfam" id="PF02687"/>
    </source>
</evidence>
<feature type="transmembrane region" description="Helical" evidence="7">
    <location>
        <begin position="785"/>
        <end position="805"/>
    </location>
</feature>
<feature type="transmembrane region" description="Helical" evidence="7">
    <location>
        <begin position="610"/>
        <end position="631"/>
    </location>
</feature>
<evidence type="ECO:0000256" key="2">
    <source>
        <dbReference type="ARBA" id="ARBA00022475"/>
    </source>
</evidence>
<evidence type="ECO:0000256" key="6">
    <source>
        <dbReference type="SAM" id="MobiDB-lite"/>
    </source>
</evidence>
<keyword evidence="2" id="KW-1003">Cell membrane</keyword>
<proteinExistence type="predicted"/>
<dbReference type="RefSeq" id="WP_145268267.1">
    <property type="nucleotide sequence ID" value="NZ_CP036272.1"/>
</dbReference>
<protein>
    <submittedName>
        <fullName evidence="9">FtsX-like permease family protein</fullName>
    </submittedName>
</protein>
<feature type="transmembrane region" description="Helical" evidence="7">
    <location>
        <begin position="1095"/>
        <end position="1118"/>
    </location>
</feature>
<keyword evidence="10" id="KW-1185">Reference proteome</keyword>
<evidence type="ECO:0000313" key="10">
    <source>
        <dbReference type="Proteomes" id="UP000315003"/>
    </source>
</evidence>
<evidence type="ECO:0000256" key="3">
    <source>
        <dbReference type="ARBA" id="ARBA00022692"/>
    </source>
</evidence>
<dbReference type="PANTHER" id="PTHR43738:SF2">
    <property type="entry name" value="ABC TRANSPORTER PERMEASE"/>
    <property type="match status" value="1"/>
</dbReference>
<sequence length="1163" mass="126019">MTTTNRANDASGGTKLTINRLIFAGVRYYRQTSLSVALGVAIATSVIVGALLVGDSMRGSLRDLTEQRLGKIHSVIAPGGFFSVSNSPQTLGTNADDLANLILFQQAVVESRQNSELRRTSGAQVIACDEAFWKLDTSGIVPQKMPDDQSVIVTQSVADDLGIQVGDLVTVRLPVDQAVPADSPLGKKESESEGIPRLEVIEILPDQGLARFALSPTQATPMNVFLSRSLVQEVLSRPDQANLTLSRQAINQSDLQVSLADLGLKLQRVDRRFDDQTIYRYDLVTSDRLLLPDDAVEAITKASPPESITPVLTYLANEIALVNDPDQSFPIITYSTVASVDNSARLPLDYSLDNIPADVDVPPDAIPMVINSWVAERINASAGTLLNIAYYEPEVTNGKEIERSFQAIVTDVVPIIEPKRPYFRRREAVFDQAPTRYNDPDLTPTVPGVTDQESMSDWDTPFELTRRVPTEDDKYWKDYRLTPKAFIPLAEGRRLFGSRFGNTTGLMIQATDSADQKPLIDRLSQATAEILPALGWKVQDIRQAQLQASKGTTPFDGLFLSLSFFVIFAAIMLIAMLFRLGLVSRVRQMGTLLAIGVEQKTVTAVFMREGLVVAGLGVALGTAGGVAYAFGVLAALRTFWVGAVTVPFLTFHWSATSLIMGAFAGWFIGWLTIRWSLRSLLRQSSVSLLRGRLDATASHDPQPQRRSLWLVVGCFLAAMGAAIGGAMSGGQTAAGGFVGAGMLLLIGLLAMIYRGLSRQRTGRQAGKYSLWSLARSNTTRAPLRSTLTVGLIATASFLIVAIAAFRLSPSDQGTGGFDLIASLSQPMYEDLSDPKVRSGLLGPAKDTMTDTTVVMFRQRTGQDASCNNLYRASEPTVFGVPQRYQDQLTRFRFYAAAKTLPSDDQPIRNPWELLSTPASGSAEDPIPVIIDQNTAMWSLQMIQGIGEVKAFTYDNQTIHFQVVGLLENSLLQGRLLIGEQNFEQQFADINGYRFVMIDAATEKLAAISEALESRLGDVGFDVSDAAVVLSNMMAVQNTYLRTFQSLGGLGLLLGTLGLAIAQVRNVLERRNELAVMRAIGFEQQRLAKMVVGETAALLLLGIGCGVLCAVLAVLPFAATSGMLPPVLEPVLLVLGILGFGLLAGLLAAIKVVRINMLDALRGT</sequence>
<feature type="transmembrane region" description="Helical" evidence="7">
    <location>
        <begin position="558"/>
        <end position="578"/>
    </location>
</feature>
<dbReference type="OrthoDB" id="219657at2"/>
<feature type="transmembrane region" description="Helical" evidence="7">
    <location>
        <begin position="708"/>
        <end position="727"/>
    </location>
</feature>
<dbReference type="PANTHER" id="PTHR43738">
    <property type="entry name" value="ABC TRANSPORTER, MEMBRANE PROTEIN"/>
    <property type="match status" value="1"/>
</dbReference>
<evidence type="ECO:0000313" key="9">
    <source>
        <dbReference type="EMBL" id="QDT57645.1"/>
    </source>
</evidence>
<feature type="transmembrane region" description="Helical" evidence="7">
    <location>
        <begin position="1130"/>
        <end position="1152"/>
    </location>
</feature>
<comment type="subcellular location">
    <subcellularLocation>
        <location evidence="1">Cell membrane</location>
        <topology evidence="1">Multi-pass membrane protein</topology>
    </subcellularLocation>
</comment>
<keyword evidence="3 7" id="KW-0812">Transmembrane</keyword>
<feature type="transmembrane region" description="Helical" evidence="7">
    <location>
        <begin position="733"/>
        <end position="753"/>
    </location>
</feature>
<feature type="transmembrane region" description="Helical" evidence="7">
    <location>
        <begin position="651"/>
        <end position="673"/>
    </location>
</feature>
<dbReference type="AlphaFoldDB" id="A0A517SNE3"/>
<dbReference type="InterPro" id="IPR003838">
    <property type="entry name" value="ABC3_permease_C"/>
</dbReference>
<dbReference type="GO" id="GO:0005886">
    <property type="term" value="C:plasma membrane"/>
    <property type="evidence" value="ECO:0007669"/>
    <property type="project" value="UniProtKB-SubCell"/>
</dbReference>
<feature type="region of interest" description="Disordered" evidence="6">
    <location>
        <begin position="434"/>
        <end position="456"/>
    </location>
</feature>
<dbReference type="Proteomes" id="UP000315003">
    <property type="component" value="Chromosome"/>
</dbReference>